<dbReference type="InterPro" id="IPR002347">
    <property type="entry name" value="SDR_fam"/>
</dbReference>
<keyword evidence="10" id="KW-0521">NADP</keyword>
<evidence type="ECO:0000256" key="6">
    <source>
        <dbReference type="ARBA" id="ARBA00017650"/>
    </source>
</evidence>
<evidence type="ECO:0000256" key="4">
    <source>
        <dbReference type="ARBA" id="ARBA00011881"/>
    </source>
</evidence>
<organism evidence="19 20">
    <name type="scientific">Buchnera aphidicola</name>
    <name type="common">Sarucallis kahawaluokalani</name>
    <dbReference type="NCBI Taxonomy" id="1241878"/>
    <lineage>
        <taxon>Bacteria</taxon>
        <taxon>Pseudomonadati</taxon>
        <taxon>Pseudomonadota</taxon>
        <taxon>Gammaproteobacteria</taxon>
        <taxon>Enterobacterales</taxon>
        <taxon>Erwiniaceae</taxon>
        <taxon>Buchnera</taxon>
    </lineage>
</organism>
<dbReference type="FunFam" id="3.40.50.720:FF:000173">
    <property type="entry name" value="3-oxoacyl-[acyl-carrier protein] reductase"/>
    <property type="match status" value="1"/>
</dbReference>
<evidence type="ECO:0000256" key="2">
    <source>
        <dbReference type="ARBA" id="ARBA00005194"/>
    </source>
</evidence>
<evidence type="ECO:0000256" key="14">
    <source>
        <dbReference type="ARBA" id="ARBA00029743"/>
    </source>
</evidence>
<name>A0A4D6YJR0_9GAMM</name>
<comment type="subunit">
    <text evidence="4">Homotetramer.</text>
</comment>
<evidence type="ECO:0000256" key="16">
    <source>
        <dbReference type="ARBA" id="ARBA00032683"/>
    </source>
</evidence>
<keyword evidence="13" id="KW-0275">Fatty acid biosynthesis</keyword>
<dbReference type="PRINTS" id="PR00080">
    <property type="entry name" value="SDRFAMILY"/>
</dbReference>
<dbReference type="EC" id="1.1.1.100" evidence="5"/>
<evidence type="ECO:0000256" key="11">
    <source>
        <dbReference type="ARBA" id="ARBA00023002"/>
    </source>
</evidence>
<evidence type="ECO:0000256" key="10">
    <source>
        <dbReference type="ARBA" id="ARBA00022857"/>
    </source>
</evidence>
<sequence length="244" mass="26933">MQPNKQIALVTGANRGLGKKIAKVLSQNNILVIGTATSIQGKKIIDQELKNHGFGIVLNLNNLFQVSQIIKNIYHTFQRIDILINNAAIKKDQLLINTNLENWMYTLQINLTAVFYITKLTVKKMIKKKYGRIITIGSVIGNIGNIGQVSYATSKSGLIGFNKTLALEVATHGITSNIIAPGVIKSGMFKTMKKSHQEKYLSKIPMKRFGTPQDIASAVLFLISKNTSYITGQTIHINGGIYMN</sequence>
<dbReference type="PRINTS" id="PR00081">
    <property type="entry name" value="GDHRDH"/>
</dbReference>
<dbReference type="PROSITE" id="PS00061">
    <property type="entry name" value="ADH_SHORT"/>
    <property type="match status" value="1"/>
</dbReference>
<comment type="pathway">
    <text evidence="2">Lipid metabolism; fatty acid biosynthesis.</text>
</comment>
<protein>
    <recommendedName>
        <fullName evidence="6">3-oxoacyl-[acyl-carrier-protein] reductase FabG</fullName>
        <ecNumber evidence="5">1.1.1.100</ecNumber>
    </recommendedName>
    <alternativeName>
        <fullName evidence="17">3-ketoacyl-acyl carrier protein reductase</fullName>
    </alternativeName>
    <alternativeName>
        <fullName evidence="14 16">Beta-Ketoacyl-acyl carrier protein reductase</fullName>
    </alternativeName>
    <alternativeName>
        <fullName evidence="15">Beta-ketoacyl-ACP reductase</fullName>
    </alternativeName>
</protein>
<evidence type="ECO:0000256" key="5">
    <source>
        <dbReference type="ARBA" id="ARBA00012948"/>
    </source>
</evidence>
<evidence type="ECO:0000313" key="19">
    <source>
        <dbReference type="EMBL" id="QCI26194.1"/>
    </source>
</evidence>
<comment type="similarity">
    <text evidence="3">Belongs to the short-chain dehydrogenases/reductases (SDR) family.</text>
</comment>
<dbReference type="AlphaFoldDB" id="A0A4D6YJR0"/>
<comment type="function">
    <text evidence="1">Catalyzes the NADPH-dependent reduction of beta-ketoacyl-ACP substrates to beta-hydroxyacyl-ACP products, the first reductive step in the elongation cycle of fatty acid biosynthesis.</text>
</comment>
<dbReference type="InterPro" id="IPR020904">
    <property type="entry name" value="Sc_DH/Rdtase_CS"/>
</dbReference>
<dbReference type="InterPro" id="IPR050259">
    <property type="entry name" value="SDR"/>
</dbReference>
<evidence type="ECO:0000256" key="15">
    <source>
        <dbReference type="ARBA" id="ARBA00029899"/>
    </source>
</evidence>
<dbReference type="Gene3D" id="3.40.50.720">
    <property type="entry name" value="NAD(P)-binding Rossmann-like Domain"/>
    <property type="match status" value="1"/>
</dbReference>
<dbReference type="OrthoDB" id="9804774at2"/>
<evidence type="ECO:0000256" key="3">
    <source>
        <dbReference type="ARBA" id="ARBA00006484"/>
    </source>
</evidence>
<evidence type="ECO:0000256" key="7">
    <source>
        <dbReference type="ARBA" id="ARBA00022516"/>
    </source>
</evidence>
<keyword evidence="12" id="KW-0443">Lipid metabolism</keyword>
<dbReference type="NCBIfam" id="NF009466">
    <property type="entry name" value="PRK12826.1-2"/>
    <property type="match status" value="1"/>
</dbReference>
<keyword evidence="11" id="KW-0560">Oxidoreductase</keyword>
<evidence type="ECO:0000313" key="20">
    <source>
        <dbReference type="Proteomes" id="UP000298685"/>
    </source>
</evidence>
<proteinExistence type="inferred from homology"/>
<accession>A0A4D6YJR0</accession>
<evidence type="ECO:0000256" key="13">
    <source>
        <dbReference type="ARBA" id="ARBA00023160"/>
    </source>
</evidence>
<evidence type="ECO:0000256" key="1">
    <source>
        <dbReference type="ARBA" id="ARBA00002607"/>
    </source>
</evidence>
<keyword evidence="7" id="KW-0444">Lipid biosynthesis</keyword>
<keyword evidence="8" id="KW-0276">Fatty acid metabolism</keyword>
<comment type="catalytic activity">
    <reaction evidence="18">
        <text>a (3R)-hydroxyacyl-[ACP] + NADP(+) = a 3-oxoacyl-[ACP] + NADPH + H(+)</text>
        <dbReference type="Rhea" id="RHEA:17397"/>
        <dbReference type="Rhea" id="RHEA-COMP:9916"/>
        <dbReference type="Rhea" id="RHEA-COMP:9945"/>
        <dbReference type="ChEBI" id="CHEBI:15378"/>
        <dbReference type="ChEBI" id="CHEBI:57783"/>
        <dbReference type="ChEBI" id="CHEBI:58349"/>
        <dbReference type="ChEBI" id="CHEBI:78776"/>
        <dbReference type="ChEBI" id="CHEBI:78827"/>
        <dbReference type="EC" id="1.1.1.100"/>
    </reaction>
</comment>
<dbReference type="SUPFAM" id="SSF51735">
    <property type="entry name" value="NAD(P)-binding Rossmann-fold domains"/>
    <property type="match status" value="1"/>
</dbReference>
<dbReference type="PANTHER" id="PTHR42879">
    <property type="entry name" value="3-OXOACYL-(ACYL-CARRIER-PROTEIN) REDUCTASE"/>
    <property type="match status" value="1"/>
</dbReference>
<dbReference type="Pfam" id="PF13561">
    <property type="entry name" value="adh_short_C2"/>
    <property type="match status" value="1"/>
</dbReference>
<keyword evidence="9" id="KW-0106">Calcium</keyword>
<dbReference type="InterPro" id="IPR036291">
    <property type="entry name" value="NAD(P)-bd_dom_sf"/>
</dbReference>
<reference evidence="19 20" key="1">
    <citation type="submission" date="2018-10" db="EMBL/GenBank/DDBJ databases">
        <title>Comparative functional genomics of the obligate endosymbiont Buchnera aphidicola.</title>
        <authorList>
            <person name="Chong R.A."/>
        </authorList>
    </citation>
    <scope>NUCLEOTIDE SEQUENCE [LARGE SCALE GENOMIC DNA]</scope>
    <source>
        <strain evidence="19 20">Ska</strain>
    </source>
</reference>
<evidence type="ECO:0000256" key="18">
    <source>
        <dbReference type="ARBA" id="ARBA00048508"/>
    </source>
</evidence>
<dbReference type="PANTHER" id="PTHR42879:SF2">
    <property type="entry name" value="3-OXOACYL-[ACYL-CARRIER-PROTEIN] REDUCTASE FABG"/>
    <property type="match status" value="1"/>
</dbReference>
<dbReference type="GO" id="GO:0006633">
    <property type="term" value="P:fatty acid biosynthetic process"/>
    <property type="evidence" value="ECO:0007669"/>
    <property type="project" value="UniProtKB-KW"/>
</dbReference>
<dbReference type="GO" id="GO:0004316">
    <property type="term" value="F:3-oxoacyl-[acyl-carrier-protein] reductase (NADPH) activity"/>
    <property type="evidence" value="ECO:0007669"/>
    <property type="project" value="UniProtKB-EC"/>
</dbReference>
<evidence type="ECO:0000256" key="8">
    <source>
        <dbReference type="ARBA" id="ARBA00022832"/>
    </source>
</evidence>
<gene>
    <name evidence="19" type="ORF">D9V78_01205</name>
</gene>
<evidence type="ECO:0000256" key="17">
    <source>
        <dbReference type="ARBA" id="ARBA00033040"/>
    </source>
</evidence>
<dbReference type="Proteomes" id="UP000298685">
    <property type="component" value="Chromosome"/>
</dbReference>
<dbReference type="EMBL" id="CP032999">
    <property type="protein sequence ID" value="QCI26194.1"/>
    <property type="molecule type" value="Genomic_DNA"/>
</dbReference>
<evidence type="ECO:0000256" key="12">
    <source>
        <dbReference type="ARBA" id="ARBA00023098"/>
    </source>
</evidence>
<evidence type="ECO:0000256" key="9">
    <source>
        <dbReference type="ARBA" id="ARBA00022837"/>
    </source>
</evidence>